<dbReference type="GO" id="GO:0009279">
    <property type="term" value="C:cell outer membrane"/>
    <property type="evidence" value="ECO:0007669"/>
    <property type="project" value="UniProtKB-SubCell"/>
</dbReference>
<keyword evidence="3" id="KW-0998">Cell outer membrane</keyword>
<protein>
    <recommendedName>
        <fullName evidence="5">MtrB/PioB family decaheme-associated outer membrane protein</fullName>
    </recommendedName>
</protein>
<dbReference type="InterPro" id="IPR020016">
    <property type="entry name" value="Decahaem-assoc_OM_MtrB/PioB"/>
</dbReference>
<dbReference type="InterPro" id="IPR036942">
    <property type="entry name" value="Beta-barrel_TonB_sf"/>
</dbReference>
<reference evidence="4" key="1">
    <citation type="submission" date="2016-10" db="EMBL/GenBank/DDBJ databases">
        <title>Sequence of Gallionella enrichment culture.</title>
        <authorList>
            <person name="Poehlein A."/>
            <person name="Muehling M."/>
            <person name="Daniel R."/>
        </authorList>
    </citation>
    <scope>NUCLEOTIDE SEQUENCE</scope>
</reference>
<dbReference type="SUPFAM" id="SSF56935">
    <property type="entry name" value="Porins"/>
    <property type="match status" value="2"/>
</dbReference>
<evidence type="ECO:0000256" key="2">
    <source>
        <dbReference type="ARBA" id="ARBA00023136"/>
    </source>
</evidence>
<dbReference type="AlphaFoldDB" id="A0A1J5QYP4"/>
<comment type="subcellular location">
    <subcellularLocation>
        <location evidence="1">Cell outer membrane</location>
    </subcellularLocation>
</comment>
<dbReference type="Pfam" id="PF11854">
    <property type="entry name" value="MtrB_PioB"/>
    <property type="match status" value="1"/>
</dbReference>
<dbReference type="EMBL" id="MLJW01000360">
    <property type="protein sequence ID" value="OIQ88728.1"/>
    <property type="molecule type" value="Genomic_DNA"/>
</dbReference>
<evidence type="ECO:0008006" key="5">
    <source>
        <dbReference type="Google" id="ProtNLM"/>
    </source>
</evidence>
<proteinExistence type="predicted"/>
<dbReference type="NCBIfam" id="TIGR03509">
    <property type="entry name" value="OMP_MtrB_PioB"/>
    <property type="match status" value="1"/>
</dbReference>
<evidence type="ECO:0000313" key="4">
    <source>
        <dbReference type="EMBL" id="OIQ88728.1"/>
    </source>
</evidence>
<organism evidence="4">
    <name type="scientific">mine drainage metagenome</name>
    <dbReference type="NCBI Taxonomy" id="410659"/>
    <lineage>
        <taxon>unclassified sequences</taxon>
        <taxon>metagenomes</taxon>
        <taxon>ecological metagenomes</taxon>
    </lineage>
</organism>
<gene>
    <name evidence="4" type="ORF">GALL_293820</name>
</gene>
<evidence type="ECO:0000256" key="1">
    <source>
        <dbReference type="ARBA" id="ARBA00004442"/>
    </source>
</evidence>
<name>A0A1J5QYP4_9ZZZZ</name>
<accession>A0A1J5QYP4</accession>
<dbReference type="Gene3D" id="2.40.170.20">
    <property type="entry name" value="TonB-dependent receptor, beta-barrel domain"/>
    <property type="match status" value="1"/>
</dbReference>
<sequence>MKTKYGNLVGDMLAVVVQGLLVSIPSVALADGDEDTAALTKPTNFVEIGAGNDASSSAKFREYNGLDKSGINLIGNFNLRGGDSYDGGDGTRRWSVTGTDLGTHSRELGATLSNQGSWRLGINYDELRHNITDTYQTPLQGSMGGNSFILPQQFGVIDSRDKPAAVGGVIPPYGAQALTPNQLSYFHPEEVYSQRKNKSVSAGYNFDPQWDVQFSFNRLDQDGAKLISAASDVQLTNGIAGVRGENILMLMNPTNYQTDTYNLALNWKGDKGNFTGGFYVSKFRDANNGVSFSNPYFQLGAGNNTGTNPGSPFPMDMLSTAPDNDFYQLNLKGGYDITPTTKLVGGFSYGINTQNDSYVNADQMQAGGLPRNSLDGLVATTHADLKLTNKATKDLTLSAGLKFNERDNRTPSSLYQFNTLGGDAVSSYNTPLSNKKTQFELAGDYRITQAQNLHVGYEFEQIERWCDHAPALAQILAASGGVGTGGVPSATAAAYYGQASQCVQVPESNENRLVANYRLKANDAVNLNAGYAFSRRNSKVDPSFYNPMQGFPEGFEVPGYVAFFDGSRTEHLAKGGVDWQANEKLSFGLNGRYMYDSYDAPLGVQNGHTWGVNLDAAYNLAEKTTITAYLSYQDRQRDLQNDAWSHAAATFSTTGAQPWTNSLSEDDTTFGLNAKQGGLMGGKLDLTGDLTYSLSKSNYSTAVGYALASCTAPSNAGYSCGGLPAIRSEMLQLKLAGDYNVDKTDRVTLGYLFQKLNSNDYYYNAYQNGYTATSMLPTNQQAPGYSASLLFLAYTRSFR</sequence>
<evidence type="ECO:0000256" key="3">
    <source>
        <dbReference type="ARBA" id="ARBA00023237"/>
    </source>
</evidence>
<comment type="caution">
    <text evidence="4">The sequence shown here is derived from an EMBL/GenBank/DDBJ whole genome shotgun (WGS) entry which is preliminary data.</text>
</comment>
<keyword evidence="2" id="KW-0472">Membrane</keyword>